<organism evidence="2 3">
    <name type="scientific">Melanomma pulvis-pyrius CBS 109.77</name>
    <dbReference type="NCBI Taxonomy" id="1314802"/>
    <lineage>
        <taxon>Eukaryota</taxon>
        <taxon>Fungi</taxon>
        <taxon>Dikarya</taxon>
        <taxon>Ascomycota</taxon>
        <taxon>Pezizomycotina</taxon>
        <taxon>Dothideomycetes</taxon>
        <taxon>Pleosporomycetidae</taxon>
        <taxon>Pleosporales</taxon>
        <taxon>Melanommataceae</taxon>
        <taxon>Melanomma</taxon>
    </lineage>
</organism>
<feature type="region of interest" description="Disordered" evidence="1">
    <location>
        <begin position="60"/>
        <end position="161"/>
    </location>
</feature>
<feature type="non-terminal residue" evidence="2">
    <location>
        <position position="161"/>
    </location>
</feature>
<accession>A0A6A6WZE1</accession>
<keyword evidence="3" id="KW-1185">Reference proteome</keyword>
<evidence type="ECO:0000313" key="2">
    <source>
        <dbReference type="EMBL" id="KAF2789590.1"/>
    </source>
</evidence>
<evidence type="ECO:0000313" key="3">
    <source>
        <dbReference type="Proteomes" id="UP000799757"/>
    </source>
</evidence>
<dbReference type="OrthoDB" id="3795884at2759"/>
<reference evidence="2" key="1">
    <citation type="journal article" date="2020" name="Stud. Mycol.">
        <title>101 Dothideomycetes genomes: a test case for predicting lifestyles and emergence of pathogens.</title>
        <authorList>
            <person name="Haridas S."/>
            <person name="Albert R."/>
            <person name="Binder M."/>
            <person name="Bloem J."/>
            <person name="Labutti K."/>
            <person name="Salamov A."/>
            <person name="Andreopoulos B."/>
            <person name="Baker S."/>
            <person name="Barry K."/>
            <person name="Bills G."/>
            <person name="Bluhm B."/>
            <person name="Cannon C."/>
            <person name="Castanera R."/>
            <person name="Culley D."/>
            <person name="Daum C."/>
            <person name="Ezra D."/>
            <person name="Gonzalez J."/>
            <person name="Henrissat B."/>
            <person name="Kuo A."/>
            <person name="Liang C."/>
            <person name="Lipzen A."/>
            <person name="Lutzoni F."/>
            <person name="Magnuson J."/>
            <person name="Mondo S."/>
            <person name="Nolan M."/>
            <person name="Ohm R."/>
            <person name="Pangilinan J."/>
            <person name="Park H.-J."/>
            <person name="Ramirez L."/>
            <person name="Alfaro M."/>
            <person name="Sun H."/>
            <person name="Tritt A."/>
            <person name="Yoshinaga Y."/>
            <person name="Zwiers L.-H."/>
            <person name="Turgeon B."/>
            <person name="Goodwin S."/>
            <person name="Spatafora J."/>
            <person name="Crous P."/>
            <person name="Grigoriev I."/>
        </authorList>
    </citation>
    <scope>NUCLEOTIDE SEQUENCE</scope>
    <source>
        <strain evidence="2">CBS 109.77</strain>
    </source>
</reference>
<evidence type="ECO:0000256" key="1">
    <source>
        <dbReference type="SAM" id="MobiDB-lite"/>
    </source>
</evidence>
<dbReference type="Proteomes" id="UP000799757">
    <property type="component" value="Unassembled WGS sequence"/>
</dbReference>
<name>A0A6A6WZE1_9PLEO</name>
<protein>
    <submittedName>
        <fullName evidence="2">Uncharacterized protein</fullName>
    </submittedName>
</protein>
<gene>
    <name evidence="2" type="ORF">K505DRAFT_200851</name>
</gene>
<dbReference type="EMBL" id="MU002126">
    <property type="protein sequence ID" value="KAF2789590.1"/>
    <property type="molecule type" value="Genomic_DNA"/>
</dbReference>
<sequence length="161" mass="18173">MCVILPVDHLSCTHTVAIWQHCIDAPRSRVHTLGPCSHIRQHPRPILTRKLCYNCGGPRYFARRGGIAERGRGSSETIPEEEEKEEKEEHNDPNDSGYASDAIMEEDEDADSFSLSPRSPRIASNVWSGKQNAHAAKQTGTLRYRSPSRKPSWKPSLKREL</sequence>
<proteinExistence type="predicted"/>
<dbReference type="AlphaFoldDB" id="A0A6A6WZE1"/>